<comment type="caution">
    <text evidence="2">The sequence shown here is derived from an EMBL/GenBank/DDBJ whole genome shotgun (WGS) entry which is preliminary data.</text>
</comment>
<organism evidence="2 3">
    <name type="scientific">Deinococcus cellulosilyticus (strain DSM 18568 / NBRC 106333 / KACC 11606 / 5516J-15)</name>
    <dbReference type="NCBI Taxonomy" id="1223518"/>
    <lineage>
        <taxon>Bacteria</taxon>
        <taxon>Thermotogati</taxon>
        <taxon>Deinococcota</taxon>
        <taxon>Deinococci</taxon>
        <taxon>Deinococcales</taxon>
        <taxon>Deinococcaceae</taxon>
        <taxon>Deinococcus</taxon>
    </lineage>
</organism>
<reference evidence="2 3" key="1">
    <citation type="submission" date="2019-07" db="EMBL/GenBank/DDBJ databases">
        <title>Whole genome shotgun sequence of Deinococcus cellulosilyticus NBRC 106333.</title>
        <authorList>
            <person name="Hosoyama A."/>
            <person name="Uohara A."/>
            <person name="Ohji S."/>
            <person name="Ichikawa N."/>
        </authorList>
    </citation>
    <scope>NUCLEOTIDE SEQUENCE [LARGE SCALE GENOMIC DNA]</scope>
    <source>
        <strain evidence="2 3">NBRC 106333</strain>
    </source>
</reference>
<evidence type="ECO:0000313" key="3">
    <source>
        <dbReference type="Proteomes" id="UP000321306"/>
    </source>
</evidence>
<keyword evidence="1" id="KW-0472">Membrane</keyword>
<feature type="transmembrane region" description="Helical" evidence="1">
    <location>
        <begin position="32"/>
        <end position="52"/>
    </location>
</feature>
<proteinExistence type="predicted"/>
<protein>
    <submittedName>
        <fullName evidence="2">Uncharacterized protein</fullName>
    </submittedName>
</protein>
<dbReference type="RefSeq" id="WP_146892043.1">
    <property type="nucleotide sequence ID" value="NZ_BJXB01000059.1"/>
</dbReference>
<keyword evidence="1" id="KW-1133">Transmembrane helix</keyword>
<sequence length="59" mass="6361">MKQKSVLIIAALIAALLVVALLVYAFKQGPEYFLAVLSLLLTAVVSPVINFLSNSKTKQ</sequence>
<name>A0A511NBC8_DEIC1</name>
<feature type="transmembrane region" description="Helical" evidence="1">
    <location>
        <begin position="7"/>
        <end position="26"/>
    </location>
</feature>
<evidence type="ECO:0000256" key="1">
    <source>
        <dbReference type="SAM" id="Phobius"/>
    </source>
</evidence>
<dbReference type="AlphaFoldDB" id="A0A511NBC8"/>
<dbReference type="EMBL" id="BJXB01000059">
    <property type="protein sequence ID" value="GEM50130.1"/>
    <property type="molecule type" value="Genomic_DNA"/>
</dbReference>
<dbReference type="Proteomes" id="UP000321306">
    <property type="component" value="Unassembled WGS sequence"/>
</dbReference>
<keyword evidence="1" id="KW-0812">Transmembrane</keyword>
<evidence type="ECO:0000313" key="2">
    <source>
        <dbReference type="EMBL" id="GEM50130.1"/>
    </source>
</evidence>
<gene>
    <name evidence="2" type="ORF">DC3_57650</name>
</gene>
<keyword evidence="3" id="KW-1185">Reference proteome</keyword>
<accession>A0A511NBC8</accession>